<feature type="chain" id="PRO_5019154393" evidence="1">
    <location>
        <begin position="20"/>
        <end position="211"/>
    </location>
</feature>
<name>A0A443YUC5_9SPHI</name>
<sequence length="211" mass="22814">MRKILTLFLLVGLATNSFAQQKGDFRMRLRATAVIPQESATISTINGNVDISNTIIPELDFTYFLAKNFSANLILGTTKHEVSAVNTALGNVDLGKVWLLPPTLTLAYHLPVSKQVQPYVGAGVNYTIFYGVKDGPAIAKTTYKNTFAPAAQLGVDFDISKKLFLNFDVKKLWLSTDATVTTLPSVAGGATVVADTKINPWLCSFGIGIKL</sequence>
<dbReference type="InterPro" id="IPR005618">
    <property type="entry name" value="OMPW"/>
</dbReference>
<reference evidence="2 3" key="1">
    <citation type="submission" date="2018-06" db="EMBL/GenBank/DDBJ databases">
        <title>Pedobacter endophyticus sp. nov., an endophytic bacterium isolated from a leaf of Triticum aestivum.</title>
        <authorList>
            <person name="Zhang L."/>
        </authorList>
    </citation>
    <scope>NUCLEOTIDE SEQUENCE [LARGE SCALE GENOMIC DNA]</scope>
    <source>
        <strain evidence="2 3">CM134L-2</strain>
    </source>
</reference>
<protein>
    <submittedName>
        <fullName evidence="2">OmpW family protein</fullName>
    </submittedName>
</protein>
<comment type="caution">
    <text evidence="2">The sequence shown here is derived from an EMBL/GenBank/DDBJ whole genome shotgun (WGS) entry which is preliminary data.</text>
</comment>
<dbReference type="RefSeq" id="WP_113647346.1">
    <property type="nucleotide sequence ID" value="NZ_QMHN01000003.1"/>
</dbReference>
<evidence type="ECO:0000313" key="2">
    <source>
        <dbReference type="EMBL" id="RWU07435.1"/>
    </source>
</evidence>
<dbReference type="Gene3D" id="2.40.160.20">
    <property type="match status" value="1"/>
</dbReference>
<dbReference type="SUPFAM" id="SSF56925">
    <property type="entry name" value="OMPA-like"/>
    <property type="match status" value="1"/>
</dbReference>
<dbReference type="GO" id="GO:0019867">
    <property type="term" value="C:outer membrane"/>
    <property type="evidence" value="ECO:0007669"/>
    <property type="project" value="InterPro"/>
</dbReference>
<keyword evidence="1" id="KW-0732">Signal</keyword>
<dbReference type="OrthoDB" id="9807574at2"/>
<dbReference type="PANTHER" id="PTHR36920">
    <property type="match status" value="1"/>
</dbReference>
<keyword evidence="3" id="KW-1185">Reference proteome</keyword>
<proteinExistence type="predicted"/>
<accession>A0A443YUC5</accession>
<dbReference type="Proteomes" id="UP000284120">
    <property type="component" value="Unassembled WGS sequence"/>
</dbReference>
<feature type="signal peptide" evidence="1">
    <location>
        <begin position="1"/>
        <end position="19"/>
    </location>
</feature>
<gene>
    <name evidence="2" type="ORF">DPV69_10610</name>
</gene>
<evidence type="ECO:0000313" key="3">
    <source>
        <dbReference type="Proteomes" id="UP000284120"/>
    </source>
</evidence>
<dbReference type="PANTHER" id="PTHR36920:SF1">
    <property type="entry name" value="OUTER MEMBRANE PROTEIN W"/>
    <property type="match status" value="1"/>
</dbReference>
<dbReference type="InterPro" id="IPR011250">
    <property type="entry name" value="OMP/PagP_B-barrel"/>
</dbReference>
<organism evidence="2 3">
    <name type="scientific">Pedobacter chitinilyticus</name>
    <dbReference type="NCBI Taxonomy" id="2233776"/>
    <lineage>
        <taxon>Bacteria</taxon>
        <taxon>Pseudomonadati</taxon>
        <taxon>Bacteroidota</taxon>
        <taxon>Sphingobacteriia</taxon>
        <taxon>Sphingobacteriales</taxon>
        <taxon>Sphingobacteriaceae</taxon>
        <taxon>Pedobacter</taxon>
    </lineage>
</organism>
<dbReference type="EMBL" id="SAYW01000003">
    <property type="protein sequence ID" value="RWU07435.1"/>
    <property type="molecule type" value="Genomic_DNA"/>
</dbReference>
<dbReference type="GO" id="GO:0055085">
    <property type="term" value="P:transmembrane transport"/>
    <property type="evidence" value="ECO:0007669"/>
    <property type="project" value="TreeGrafter"/>
</dbReference>
<dbReference type="AlphaFoldDB" id="A0A443YUC5"/>
<evidence type="ECO:0000256" key="1">
    <source>
        <dbReference type="SAM" id="SignalP"/>
    </source>
</evidence>
<dbReference type="Pfam" id="PF03922">
    <property type="entry name" value="OmpW"/>
    <property type="match status" value="1"/>
</dbReference>